<keyword evidence="3" id="KW-1185">Reference proteome</keyword>
<dbReference type="GO" id="GO:0016853">
    <property type="term" value="F:isomerase activity"/>
    <property type="evidence" value="ECO:0007669"/>
    <property type="project" value="UniProtKB-KW"/>
</dbReference>
<dbReference type="InterPro" id="IPR017517">
    <property type="entry name" value="Maleyloyr_isom"/>
</dbReference>
<feature type="domain" description="Mycothiol-dependent maleylpyruvate isomerase metal-binding" evidence="1">
    <location>
        <begin position="18"/>
        <end position="102"/>
    </location>
</feature>
<protein>
    <submittedName>
        <fullName evidence="2">Maleylpyruvate isomerase family mycothiol-dependent enzyme</fullName>
    </submittedName>
</protein>
<dbReference type="Gene3D" id="1.20.120.450">
    <property type="entry name" value="dinb family like domain"/>
    <property type="match status" value="1"/>
</dbReference>
<organism evidence="2 3">
    <name type="scientific">Cryptosporangium minutisporangium</name>
    <dbReference type="NCBI Taxonomy" id="113569"/>
    <lineage>
        <taxon>Bacteria</taxon>
        <taxon>Bacillati</taxon>
        <taxon>Actinomycetota</taxon>
        <taxon>Actinomycetes</taxon>
        <taxon>Cryptosporangiales</taxon>
        <taxon>Cryptosporangiaceae</taxon>
        <taxon>Cryptosporangium</taxon>
    </lineage>
</organism>
<proteinExistence type="predicted"/>
<dbReference type="NCBIfam" id="TIGR03083">
    <property type="entry name" value="maleylpyruvate isomerase family mycothiol-dependent enzyme"/>
    <property type="match status" value="1"/>
</dbReference>
<reference evidence="3" key="1">
    <citation type="journal article" date="2019" name="Int. J. Syst. Evol. Microbiol.">
        <title>The Global Catalogue of Microorganisms (GCM) 10K type strain sequencing project: providing services to taxonomists for standard genome sequencing and annotation.</title>
        <authorList>
            <consortium name="The Broad Institute Genomics Platform"/>
            <consortium name="The Broad Institute Genome Sequencing Center for Infectious Disease"/>
            <person name="Wu L."/>
            <person name="Ma J."/>
        </authorList>
    </citation>
    <scope>NUCLEOTIDE SEQUENCE [LARGE SCALE GENOMIC DNA]</scope>
    <source>
        <strain evidence="3">JCM 9458</strain>
    </source>
</reference>
<dbReference type="InterPro" id="IPR034660">
    <property type="entry name" value="DinB/YfiT-like"/>
</dbReference>
<sequence>MAAPGEADPARDPMRLAQDERADLLGLLTRLAPEQWDAPTLCTAWRVRDVVAHVVSYDELGPVGLARSFLTGGLRVDRINQQRVAAYAERSPEELVALVEAHLRPRGLPAGFGGRIALTDGMIHQQDIRRPLGLPREIPAERMTVTLDFARRSPFIQAPKRIRGLTLVATDLDWSTGTGPRVEGPAESLLMAIAGRSGVVGELSGPGRTELAHRIGG</sequence>
<dbReference type="EMBL" id="BAAAYN010000003">
    <property type="protein sequence ID" value="GAA3382643.1"/>
    <property type="molecule type" value="Genomic_DNA"/>
</dbReference>
<accession>A0ABP6SQE3</accession>
<dbReference type="Proteomes" id="UP001501676">
    <property type="component" value="Unassembled WGS sequence"/>
</dbReference>
<evidence type="ECO:0000313" key="3">
    <source>
        <dbReference type="Proteomes" id="UP001501676"/>
    </source>
</evidence>
<name>A0ABP6SQE3_9ACTN</name>
<comment type="caution">
    <text evidence="2">The sequence shown here is derived from an EMBL/GenBank/DDBJ whole genome shotgun (WGS) entry which is preliminary data.</text>
</comment>
<evidence type="ECO:0000313" key="2">
    <source>
        <dbReference type="EMBL" id="GAA3382643.1"/>
    </source>
</evidence>
<dbReference type="InterPro" id="IPR024344">
    <property type="entry name" value="MDMPI_metal-binding"/>
</dbReference>
<evidence type="ECO:0000259" key="1">
    <source>
        <dbReference type="Pfam" id="PF11716"/>
    </source>
</evidence>
<keyword evidence="2" id="KW-0413">Isomerase</keyword>
<dbReference type="SUPFAM" id="SSF109854">
    <property type="entry name" value="DinB/YfiT-like putative metalloenzymes"/>
    <property type="match status" value="1"/>
</dbReference>
<dbReference type="Pfam" id="PF11716">
    <property type="entry name" value="MDMPI_N"/>
    <property type="match status" value="1"/>
</dbReference>
<gene>
    <name evidence="2" type="ORF">GCM10020369_05330</name>
</gene>